<keyword evidence="2" id="KW-1185">Reference proteome</keyword>
<gene>
    <name evidence="1" type="ORF">LAV01_10690</name>
</gene>
<dbReference type="AlphaFoldDB" id="A0A510WUI9"/>
<sequence length="72" mass="8182">MNKMLDLPEVIETPKHFFYGPVDIHFGTTEKAKVEKLADGMVKITKSFIAKDYTYQESMDPFEGFGSTSSEK</sequence>
<evidence type="ECO:0000313" key="1">
    <source>
        <dbReference type="EMBL" id="GEK42237.1"/>
    </source>
</evidence>
<dbReference type="GeneID" id="29933897"/>
<dbReference type="Proteomes" id="UP000321722">
    <property type="component" value="Unassembled WGS sequence"/>
</dbReference>
<organism evidence="1 2">
    <name type="scientific">Ligilactobacillus aviarius</name>
    <dbReference type="NCBI Taxonomy" id="1606"/>
    <lineage>
        <taxon>Bacteria</taxon>
        <taxon>Bacillati</taxon>
        <taxon>Bacillota</taxon>
        <taxon>Bacilli</taxon>
        <taxon>Lactobacillales</taxon>
        <taxon>Lactobacillaceae</taxon>
        <taxon>Ligilactobacillus</taxon>
    </lineage>
</organism>
<name>A0A510WUI9_9LACO</name>
<evidence type="ECO:0000313" key="2">
    <source>
        <dbReference type="Proteomes" id="UP000321722"/>
    </source>
</evidence>
<accession>A0A510WUI9</accession>
<comment type="caution">
    <text evidence="1">The sequence shown here is derived from an EMBL/GenBank/DDBJ whole genome shotgun (WGS) entry which is preliminary data.</text>
</comment>
<protein>
    <submittedName>
        <fullName evidence="1">Uncharacterized protein</fullName>
    </submittedName>
</protein>
<dbReference type="EMBL" id="BJUI01000016">
    <property type="protein sequence ID" value="GEK42237.1"/>
    <property type="molecule type" value="Genomic_DNA"/>
</dbReference>
<reference evidence="1 2" key="1">
    <citation type="submission" date="2019-07" db="EMBL/GenBank/DDBJ databases">
        <title>Whole genome shotgun sequence of Lactobacillus aviarius subsp. aviarius NBRC 102162.</title>
        <authorList>
            <person name="Hosoyama A."/>
            <person name="Uohara A."/>
            <person name="Ohji S."/>
            <person name="Ichikawa N."/>
        </authorList>
    </citation>
    <scope>NUCLEOTIDE SEQUENCE [LARGE SCALE GENOMIC DNA]</scope>
    <source>
        <strain evidence="1 2">NBRC 102162</strain>
    </source>
</reference>
<dbReference type="RefSeq" id="WP_057827491.1">
    <property type="nucleotide sequence ID" value="NZ_BAAACL010000017.1"/>
</dbReference>
<proteinExistence type="predicted"/>